<dbReference type="FunFam" id="1.25.40.10:FF:000090">
    <property type="entry name" value="Pentatricopeptide repeat-containing protein, chloroplastic"/>
    <property type="match status" value="1"/>
</dbReference>
<dbReference type="GO" id="GO:0009451">
    <property type="term" value="P:RNA modification"/>
    <property type="evidence" value="ECO:0007669"/>
    <property type="project" value="InterPro"/>
</dbReference>
<keyword evidence="6" id="KW-1185">Reference proteome</keyword>
<dbReference type="Pfam" id="PF14432">
    <property type="entry name" value="DYW_deaminase"/>
    <property type="match status" value="1"/>
</dbReference>
<dbReference type="Pfam" id="PF13812">
    <property type="entry name" value="PPR_3"/>
    <property type="match status" value="1"/>
</dbReference>
<accession>A0AAD3TFU9</accession>
<evidence type="ECO:0000259" key="4">
    <source>
        <dbReference type="Pfam" id="PF14432"/>
    </source>
</evidence>
<dbReference type="InterPro" id="IPR032867">
    <property type="entry name" value="DYW_dom"/>
</dbReference>
<dbReference type="Pfam" id="PF20431">
    <property type="entry name" value="E_motif"/>
    <property type="match status" value="1"/>
</dbReference>
<evidence type="ECO:0000256" key="2">
    <source>
        <dbReference type="ARBA" id="ARBA00022737"/>
    </source>
</evidence>
<dbReference type="PROSITE" id="PS51375">
    <property type="entry name" value="PPR"/>
    <property type="match status" value="2"/>
</dbReference>
<protein>
    <recommendedName>
        <fullName evidence="4">DYW domain-containing protein</fullName>
    </recommendedName>
</protein>
<dbReference type="InterPro" id="IPR046960">
    <property type="entry name" value="PPR_At4g14850-like_plant"/>
</dbReference>
<evidence type="ECO:0000313" key="6">
    <source>
        <dbReference type="Proteomes" id="UP001279734"/>
    </source>
</evidence>
<keyword evidence="2" id="KW-0677">Repeat</keyword>
<dbReference type="GO" id="GO:0008270">
    <property type="term" value="F:zinc ion binding"/>
    <property type="evidence" value="ECO:0007669"/>
    <property type="project" value="InterPro"/>
</dbReference>
<reference evidence="5" key="1">
    <citation type="submission" date="2023-05" db="EMBL/GenBank/DDBJ databases">
        <title>Nepenthes gracilis genome sequencing.</title>
        <authorList>
            <person name="Fukushima K."/>
        </authorList>
    </citation>
    <scope>NUCLEOTIDE SEQUENCE</scope>
    <source>
        <strain evidence="5">SING2019-196</strain>
    </source>
</reference>
<dbReference type="AlphaFoldDB" id="A0AAD3TFU9"/>
<dbReference type="PANTHER" id="PTHR47926:SF368">
    <property type="entry name" value="TETRATRICOPEPTIDE REPEAT-LIKE SUPERFAMILY PROTEIN"/>
    <property type="match status" value="1"/>
</dbReference>
<dbReference type="Gene3D" id="1.25.40.10">
    <property type="entry name" value="Tetratricopeptide repeat domain"/>
    <property type="match status" value="3"/>
</dbReference>
<dbReference type="InterPro" id="IPR046848">
    <property type="entry name" value="E_motif"/>
</dbReference>
<dbReference type="Pfam" id="PF13041">
    <property type="entry name" value="PPR_2"/>
    <property type="match status" value="1"/>
</dbReference>
<gene>
    <name evidence="5" type="ORF">Nepgr_030262</name>
</gene>
<evidence type="ECO:0000313" key="5">
    <source>
        <dbReference type="EMBL" id="GMH28419.1"/>
    </source>
</evidence>
<dbReference type="Pfam" id="PF01535">
    <property type="entry name" value="PPR"/>
    <property type="match status" value="4"/>
</dbReference>
<dbReference type="EMBL" id="BSYO01000034">
    <property type="protein sequence ID" value="GMH28419.1"/>
    <property type="molecule type" value="Genomic_DNA"/>
</dbReference>
<evidence type="ECO:0000256" key="1">
    <source>
        <dbReference type="ARBA" id="ARBA00006643"/>
    </source>
</evidence>
<name>A0AAD3TFU9_NEPGR</name>
<dbReference type="FunFam" id="1.25.40.10:FF:000344">
    <property type="entry name" value="Pentatricopeptide repeat-containing protein"/>
    <property type="match status" value="1"/>
</dbReference>
<comment type="similarity">
    <text evidence="1">Belongs to the PPR family. PCMP-H subfamily.</text>
</comment>
<feature type="domain" description="DYW" evidence="4">
    <location>
        <begin position="520"/>
        <end position="606"/>
    </location>
</feature>
<proteinExistence type="inferred from homology"/>
<dbReference type="PANTHER" id="PTHR47926">
    <property type="entry name" value="PENTATRICOPEPTIDE REPEAT-CONTAINING PROTEIN"/>
    <property type="match status" value="1"/>
</dbReference>
<evidence type="ECO:0000256" key="3">
    <source>
        <dbReference type="PROSITE-ProRule" id="PRU00708"/>
    </source>
</evidence>
<dbReference type="InterPro" id="IPR002885">
    <property type="entry name" value="PPR_rpt"/>
</dbReference>
<comment type="caution">
    <text evidence="5">The sequence shown here is derived from an EMBL/GenBank/DDBJ whole genome shotgun (WGS) entry which is preliminary data.</text>
</comment>
<dbReference type="Proteomes" id="UP001279734">
    <property type="component" value="Unassembled WGS sequence"/>
</dbReference>
<dbReference type="NCBIfam" id="TIGR00756">
    <property type="entry name" value="PPR"/>
    <property type="match status" value="1"/>
</dbReference>
<feature type="repeat" description="PPR" evidence="3">
    <location>
        <begin position="162"/>
        <end position="196"/>
    </location>
</feature>
<organism evidence="5 6">
    <name type="scientific">Nepenthes gracilis</name>
    <name type="common">Slender pitcher plant</name>
    <dbReference type="NCBI Taxonomy" id="150966"/>
    <lineage>
        <taxon>Eukaryota</taxon>
        <taxon>Viridiplantae</taxon>
        <taxon>Streptophyta</taxon>
        <taxon>Embryophyta</taxon>
        <taxon>Tracheophyta</taxon>
        <taxon>Spermatophyta</taxon>
        <taxon>Magnoliopsida</taxon>
        <taxon>eudicotyledons</taxon>
        <taxon>Gunneridae</taxon>
        <taxon>Pentapetalae</taxon>
        <taxon>Caryophyllales</taxon>
        <taxon>Nepenthaceae</taxon>
        <taxon>Nepenthes</taxon>
    </lineage>
</organism>
<dbReference type="InterPro" id="IPR011990">
    <property type="entry name" value="TPR-like_helical_dom_sf"/>
</dbReference>
<feature type="repeat" description="PPR" evidence="3">
    <location>
        <begin position="92"/>
        <end position="126"/>
    </location>
</feature>
<dbReference type="GO" id="GO:0003723">
    <property type="term" value="F:RNA binding"/>
    <property type="evidence" value="ECO:0007669"/>
    <property type="project" value="InterPro"/>
</dbReference>
<sequence length="606" mass="67435">MRKPPSQNILTTLELACISRQNKRSCFHSQPQFVQRLQGLKDLSSVLSSHSKLLKSGSLEESFSTNQLINAYVRFQEIENAHQLFDEMSEPNVVSWTSLMAGYVDAGCPGMALWLFTKMARCTVLPNAFTFSTIINACSVLADVNAGKKVHAQVEVYGYQCNLVVCCSLIDMYGKSNSLDAARRVFDSMIERNVVSWTSMVTGYTQNAQGYEALELFKVFTGISSNRPNHYMLASIVNACASLGRLAYGKATHAAVIKQKYETNDVIACALVDMYAKCGCIGYSLKVFRRNCRPSVIPYTCMIIGAAKHGLGILSLELFQEMLMRKIAPNRITFVGVLYACSHSGLVDEGLKHLNTMYKKHGVLPDAMHYNCVVDMLGRTGRLDEAYRLAKSIEVDQNQGALLWGALLSASRLHGRVDIAAEASNWLMESKQQVAAAYVTMSNTYAVAGTWDDVNSTRCEMKRAGVKKEPGCSWVEIKDAVFVFYAGDVSSCARGSKVLILLKELERKMKKRGYVAGSNGLVFVDVEEEAKEEIVSLHSERLALGFSLLSMPKGVTIRIMKNLRVCRDCHEAFKLISDIVHRDFVVRDVNRFHHFAHGSCSCCDFW</sequence>